<reference evidence="5 6" key="1">
    <citation type="journal article" date="2022" name="Nat. Ecol. Evol.">
        <title>A masculinizing supergene underlies an exaggerated male reproductive morph in a spider.</title>
        <authorList>
            <person name="Hendrickx F."/>
            <person name="De Corte Z."/>
            <person name="Sonet G."/>
            <person name="Van Belleghem S.M."/>
            <person name="Kostlbacher S."/>
            <person name="Vangestel C."/>
        </authorList>
    </citation>
    <scope>NUCLEOTIDE SEQUENCE [LARGE SCALE GENOMIC DNA]</scope>
    <source>
        <strain evidence="5">W744_W776</strain>
    </source>
</reference>
<evidence type="ECO:0000256" key="3">
    <source>
        <dbReference type="ARBA" id="ARBA00023242"/>
    </source>
</evidence>
<protein>
    <submittedName>
        <fullName evidence="5">Uncharacterized protein</fullName>
    </submittedName>
</protein>
<dbReference type="InterPro" id="IPR019148">
    <property type="entry name" value="Nuclear_protein_DGCR14_ESS-2"/>
</dbReference>
<dbReference type="PANTHER" id="PTHR12940:SF0">
    <property type="entry name" value="SPLICING FACTOR ESS-2 HOMOLOG"/>
    <property type="match status" value="1"/>
</dbReference>
<feature type="compositionally biased region" description="Polar residues" evidence="4">
    <location>
        <begin position="428"/>
        <end position="441"/>
    </location>
</feature>
<dbReference type="GO" id="GO:0071013">
    <property type="term" value="C:catalytic step 2 spliceosome"/>
    <property type="evidence" value="ECO:0007669"/>
    <property type="project" value="TreeGrafter"/>
</dbReference>
<evidence type="ECO:0000256" key="2">
    <source>
        <dbReference type="ARBA" id="ARBA00009072"/>
    </source>
</evidence>
<keyword evidence="3" id="KW-0539">Nucleus</keyword>
<comment type="caution">
    <text evidence="5">The sequence shown here is derived from an EMBL/GenBank/DDBJ whole genome shotgun (WGS) entry which is preliminary data.</text>
</comment>
<keyword evidence="6" id="KW-1185">Reference proteome</keyword>
<dbReference type="AlphaFoldDB" id="A0AAV6U281"/>
<name>A0AAV6U281_9ARAC</name>
<accession>A0AAV6U281</accession>
<evidence type="ECO:0000256" key="4">
    <source>
        <dbReference type="SAM" id="MobiDB-lite"/>
    </source>
</evidence>
<proteinExistence type="inferred from homology"/>
<comment type="similarity">
    <text evidence="2">Belongs to the ESS2 family.</text>
</comment>
<dbReference type="Proteomes" id="UP000827092">
    <property type="component" value="Unassembled WGS sequence"/>
</dbReference>
<dbReference type="Pfam" id="PF09751">
    <property type="entry name" value="Es2"/>
    <property type="match status" value="1"/>
</dbReference>
<evidence type="ECO:0000313" key="5">
    <source>
        <dbReference type="EMBL" id="KAG8178073.1"/>
    </source>
</evidence>
<feature type="region of interest" description="Disordered" evidence="4">
    <location>
        <begin position="420"/>
        <end position="441"/>
    </location>
</feature>
<evidence type="ECO:0000256" key="1">
    <source>
        <dbReference type="ARBA" id="ARBA00004123"/>
    </source>
</evidence>
<gene>
    <name evidence="5" type="ORF">JTE90_007058</name>
</gene>
<comment type="subcellular location">
    <subcellularLocation>
        <location evidence="1">Nucleus</location>
    </subcellularLocation>
</comment>
<evidence type="ECO:0000313" key="6">
    <source>
        <dbReference type="Proteomes" id="UP000827092"/>
    </source>
</evidence>
<sequence>MEVAKLDKISDVKCVASTDSQGIVNNSTKRKKKVLTEEEYTEKMEKIITRDFFPDLPKLKAQNEYLDAVERGDIAKMHQIQMAYPLTERSRINSVRSAGFTPATFETPDIQRASSPARTENEFDDSASVVTVSEKSGQTLDQFLAGTTSEDNASFQVVMEKSDAIHQQKYPWLYKDEKKESQKVAEMLALPSSAEVKAIEGGKPELVTWAYKNKNALMYVPDGVEFTAEERLHQENRKEISHGNTRFEAPPFDEEANQEAIAEAASLQAKMKEGRVGIDGKELVPGESPNVNGYGFVGTPLPVPGVTDTPIMTWGEIEGTPFRLDGSDTPLPQNPSGQQFKIPNLSARERIALSLADQAAKKHRKTPKAANPLRMCSPFGGTTPKTPLERLQSMSPAARKLACAKLGIAKDGDKALRASYSPSPLRLQDNTDATPVRTPQLTPGVQQRTTVITPSQTQALLKPKRHKAMSSSNPGIYFTLCQQMEVLGLFL</sequence>
<organism evidence="5 6">
    <name type="scientific">Oedothorax gibbosus</name>
    <dbReference type="NCBI Taxonomy" id="931172"/>
    <lineage>
        <taxon>Eukaryota</taxon>
        <taxon>Metazoa</taxon>
        <taxon>Ecdysozoa</taxon>
        <taxon>Arthropoda</taxon>
        <taxon>Chelicerata</taxon>
        <taxon>Arachnida</taxon>
        <taxon>Araneae</taxon>
        <taxon>Araneomorphae</taxon>
        <taxon>Entelegynae</taxon>
        <taxon>Araneoidea</taxon>
        <taxon>Linyphiidae</taxon>
        <taxon>Erigoninae</taxon>
        <taxon>Oedothorax</taxon>
    </lineage>
</organism>
<feature type="region of interest" description="Disordered" evidence="4">
    <location>
        <begin position="362"/>
        <end position="384"/>
    </location>
</feature>
<dbReference type="PANTHER" id="PTHR12940">
    <property type="entry name" value="ES-2 PROTEIN - RELATED"/>
    <property type="match status" value="1"/>
</dbReference>
<dbReference type="EMBL" id="JAFNEN010000718">
    <property type="protein sequence ID" value="KAG8178073.1"/>
    <property type="molecule type" value="Genomic_DNA"/>
</dbReference>